<keyword evidence="2" id="KW-0472">Membrane</keyword>
<evidence type="ECO:0000313" key="3">
    <source>
        <dbReference type="EMBL" id="KAE8378031.1"/>
    </source>
</evidence>
<organism evidence="3 4">
    <name type="scientific">Aspergillus bertholletiae</name>
    <dbReference type="NCBI Taxonomy" id="1226010"/>
    <lineage>
        <taxon>Eukaryota</taxon>
        <taxon>Fungi</taxon>
        <taxon>Dikarya</taxon>
        <taxon>Ascomycota</taxon>
        <taxon>Pezizomycotina</taxon>
        <taxon>Eurotiomycetes</taxon>
        <taxon>Eurotiomycetidae</taxon>
        <taxon>Eurotiales</taxon>
        <taxon>Aspergillaceae</taxon>
        <taxon>Aspergillus</taxon>
        <taxon>Aspergillus subgen. Circumdati</taxon>
    </lineage>
</organism>
<evidence type="ECO:0000256" key="1">
    <source>
        <dbReference type="SAM" id="MobiDB-lite"/>
    </source>
</evidence>
<dbReference type="AlphaFoldDB" id="A0A5N7B8G2"/>
<keyword evidence="2" id="KW-0812">Transmembrane</keyword>
<protein>
    <submittedName>
        <fullName evidence="3">Uncharacterized protein</fullName>
    </submittedName>
</protein>
<proteinExistence type="predicted"/>
<feature type="region of interest" description="Disordered" evidence="1">
    <location>
        <begin position="261"/>
        <end position="306"/>
    </location>
</feature>
<feature type="compositionally biased region" description="Low complexity" evidence="1">
    <location>
        <begin position="270"/>
        <end position="306"/>
    </location>
</feature>
<dbReference type="OrthoDB" id="4817121at2759"/>
<gene>
    <name evidence="3" type="ORF">BDV26DRAFT_292633</name>
</gene>
<keyword evidence="4" id="KW-1185">Reference proteome</keyword>
<evidence type="ECO:0000313" key="4">
    <source>
        <dbReference type="Proteomes" id="UP000326198"/>
    </source>
</evidence>
<keyword evidence="2" id="KW-1133">Transmembrane helix</keyword>
<name>A0A5N7B8G2_9EURO</name>
<feature type="transmembrane region" description="Helical" evidence="2">
    <location>
        <begin position="236"/>
        <end position="259"/>
    </location>
</feature>
<sequence length="391" mass="41958">MNARPRNKLVYRLGLDLRSHGNPDRPQKAKRLRWGSQSREIVRTPKSRFGLENRNGVGQNGPQSAYMRWTNTTDMDRRRPFPPSTVHDKADLKGLSLATTAPVVLDCISVATTVNFALSLVPTSPYVAASMAMVKVTPAPSSLRWSVNPPLERIPVEEDPNSAPQVIFSPVEDSKSTLYFISNPDPGKSAPQVFVPDPNEKFLNPIVQGYDAYPPLPNDAVTPPPANDPTPNKQKWIWAVVTGMLFVIIVVAAVVGGVVGSRNAHKDSAPSDTTTAPTSLSSSNHPTSSLSTTSSPTSTSSTATPSQTEFGATVHMFANSTCGGTDDSFSVLNSNSQKCVVVPSDKRSIRVSQNQGCKVVTWSGSNCAGSSYRVLDTDCHSVLYAAVSVDC</sequence>
<accession>A0A5N7B8G2</accession>
<reference evidence="3 4" key="1">
    <citation type="submission" date="2019-04" db="EMBL/GenBank/DDBJ databases">
        <title>Friends and foes A comparative genomics studyof 23 Aspergillus species from section Flavi.</title>
        <authorList>
            <consortium name="DOE Joint Genome Institute"/>
            <person name="Kjaerbolling I."/>
            <person name="Vesth T."/>
            <person name="Frisvad J.C."/>
            <person name="Nybo J.L."/>
            <person name="Theobald S."/>
            <person name="Kildgaard S."/>
            <person name="Isbrandt T."/>
            <person name="Kuo A."/>
            <person name="Sato A."/>
            <person name="Lyhne E.K."/>
            <person name="Kogle M.E."/>
            <person name="Wiebenga A."/>
            <person name="Kun R.S."/>
            <person name="Lubbers R.J."/>
            <person name="Makela M.R."/>
            <person name="Barry K."/>
            <person name="Chovatia M."/>
            <person name="Clum A."/>
            <person name="Daum C."/>
            <person name="Haridas S."/>
            <person name="He G."/>
            <person name="LaButti K."/>
            <person name="Lipzen A."/>
            <person name="Mondo S."/>
            <person name="Riley R."/>
            <person name="Salamov A."/>
            <person name="Simmons B.A."/>
            <person name="Magnuson J.K."/>
            <person name="Henrissat B."/>
            <person name="Mortensen U.H."/>
            <person name="Larsen T.O."/>
            <person name="Devries R.P."/>
            <person name="Grigoriev I.V."/>
            <person name="Machida M."/>
            <person name="Baker S.E."/>
            <person name="Andersen M.R."/>
        </authorList>
    </citation>
    <scope>NUCLEOTIDE SEQUENCE [LARGE SCALE GENOMIC DNA]</scope>
    <source>
        <strain evidence="3 4">IBT 29228</strain>
    </source>
</reference>
<dbReference type="EMBL" id="ML736214">
    <property type="protein sequence ID" value="KAE8378031.1"/>
    <property type="molecule type" value="Genomic_DNA"/>
</dbReference>
<evidence type="ECO:0000256" key="2">
    <source>
        <dbReference type="SAM" id="Phobius"/>
    </source>
</evidence>
<dbReference type="Proteomes" id="UP000326198">
    <property type="component" value="Unassembled WGS sequence"/>
</dbReference>